<sequence length="511" mass="59054">MQRNVLEYLEETVKRVPDKIAFANDKTQLTFQQFSDDIRAIGSELIRKGYQKEPVLIYMNKSPEALEGFFGVIESGCFYVPLDEEMPKRRIELIIENTKARVIICDQENLKRVKELPFDGEIMLHEELAKKREDKEKLDKVRRTALDTDPLYVLFTSGSTGMPKGVVGHHRGVIDYIDQLSAVLDFDEESVFGNQAPLYFDACMKDIYPTLKFGATTWLIPHELFLFPVRLVEYLNVHKINTICWVVSALTMISAFGTFKEVVPEYLRTVAFGSEVFPIRQFNLWKRTLPQVRFTNLYGPTEATGMSCYYHADREFSENEVIPIGQPFENTEILLLKGGLEAAQGEEGEICIRGTCLTHGYYGNKEKTKEAFVQNPLNPYYPELIYRTGDIGKRNAKGELIFVSRKDYQIKHMGHRIELGEIEANVLLVDGIQTACCIYPKEDEKIVLFYTGTLKKAELLMELKQRLPRYMIPNVLFLIEQLPLTPNGKMNRKAMEQFYMDHKKNKRRRTK</sequence>
<dbReference type="GO" id="GO:0005737">
    <property type="term" value="C:cytoplasm"/>
    <property type="evidence" value="ECO:0007669"/>
    <property type="project" value="TreeGrafter"/>
</dbReference>
<dbReference type="Pfam" id="PF00501">
    <property type="entry name" value="AMP-binding"/>
    <property type="match status" value="1"/>
</dbReference>
<dbReference type="PANTHER" id="PTHR45527">
    <property type="entry name" value="NONRIBOSOMAL PEPTIDE SYNTHETASE"/>
    <property type="match status" value="1"/>
</dbReference>
<evidence type="ECO:0000313" key="4">
    <source>
        <dbReference type="Proteomes" id="UP000095495"/>
    </source>
</evidence>
<dbReference type="SUPFAM" id="SSF56801">
    <property type="entry name" value="Acetyl-CoA synthetase-like"/>
    <property type="match status" value="1"/>
</dbReference>
<dbReference type="GO" id="GO:0031177">
    <property type="term" value="F:phosphopantetheine binding"/>
    <property type="evidence" value="ECO:0007669"/>
    <property type="project" value="TreeGrafter"/>
</dbReference>
<evidence type="ECO:0000259" key="2">
    <source>
        <dbReference type="Pfam" id="PF13193"/>
    </source>
</evidence>
<dbReference type="GO" id="GO:0043041">
    <property type="term" value="P:amino acid activation for nonribosomal peptide biosynthetic process"/>
    <property type="evidence" value="ECO:0007669"/>
    <property type="project" value="TreeGrafter"/>
</dbReference>
<feature type="domain" description="AMP-binding enzyme C-terminal" evidence="2">
    <location>
        <begin position="421"/>
        <end position="489"/>
    </location>
</feature>
<dbReference type="Pfam" id="PF13193">
    <property type="entry name" value="AMP-binding_C"/>
    <property type="match status" value="1"/>
</dbReference>
<name>A0A173U133_9FIRM</name>
<accession>A0A173U133</accession>
<feature type="domain" description="AMP-dependent synthetase/ligase" evidence="1">
    <location>
        <begin position="9"/>
        <end position="362"/>
    </location>
</feature>
<evidence type="ECO:0000259" key="1">
    <source>
        <dbReference type="Pfam" id="PF00501"/>
    </source>
</evidence>
<dbReference type="CDD" id="cd05930">
    <property type="entry name" value="A_NRPS"/>
    <property type="match status" value="1"/>
</dbReference>
<dbReference type="InterPro" id="IPR000873">
    <property type="entry name" value="AMP-dep_synth/lig_dom"/>
</dbReference>
<dbReference type="NCBIfam" id="TIGR01733">
    <property type="entry name" value="AA-adenyl-dom"/>
    <property type="match status" value="1"/>
</dbReference>
<dbReference type="InterPro" id="IPR042099">
    <property type="entry name" value="ANL_N_sf"/>
</dbReference>
<dbReference type="Gene3D" id="3.30.300.30">
    <property type="match status" value="1"/>
</dbReference>
<gene>
    <name evidence="3" type="primary">tycA</name>
    <name evidence="3" type="ORF">ERS852420_02588</name>
</gene>
<reference evidence="3 4" key="1">
    <citation type="submission" date="2015-09" db="EMBL/GenBank/DDBJ databases">
        <authorList>
            <consortium name="Pathogen Informatics"/>
        </authorList>
    </citation>
    <scope>NUCLEOTIDE SEQUENCE [LARGE SCALE GENOMIC DNA]</scope>
    <source>
        <strain evidence="3 4">2789STDY5608863</strain>
    </source>
</reference>
<dbReference type="GO" id="GO:0044550">
    <property type="term" value="P:secondary metabolite biosynthetic process"/>
    <property type="evidence" value="ECO:0007669"/>
    <property type="project" value="TreeGrafter"/>
</dbReference>
<evidence type="ECO:0000313" key="3">
    <source>
        <dbReference type="EMBL" id="CUN08409.1"/>
    </source>
</evidence>
<dbReference type="InterPro" id="IPR010071">
    <property type="entry name" value="AA_adenyl_dom"/>
</dbReference>
<organism evidence="3 4">
    <name type="scientific">Roseburia faecis</name>
    <dbReference type="NCBI Taxonomy" id="301302"/>
    <lineage>
        <taxon>Bacteria</taxon>
        <taxon>Bacillati</taxon>
        <taxon>Bacillota</taxon>
        <taxon>Clostridia</taxon>
        <taxon>Lachnospirales</taxon>
        <taxon>Lachnospiraceae</taxon>
        <taxon>Roseburia</taxon>
    </lineage>
</organism>
<dbReference type="InterPro" id="IPR020845">
    <property type="entry name" value="AMP-binding_CS"/>
</dbReference>
<dbReference type="Proteomes" id="UP000095495">
    <property type="component" value="Unassembled WGS sequence"/>
</dbReference>
<dbReference type="EMBL" id="CYXV01000012">
    <property type="protein sequence ID" value="CUN08409.1"/>
    <property type="molecule type" value="Genomic_DNA"/>
</dbReference>
<dbReference type="InterPro" id="IPR025110">
    <property type="entry name" value="AMP-bd_C"/>
</dbReference>
<dbReference type="AlphaFoldDB" id="A0A173U133"/>
<dbReference type="PROSITE" id="PS00455">
    <property type="entry name" value="AMP_BINDING"/>
    <property type="match status" value="1"/>
</dbReference>
<dbReference type="RefSeq" id="WP_055263447.1">
    <property type="nucleotide sequence ID" value="NZ_CYXV01000012.1"/>
</dbReference>
<dbReference type="PANTHER" id="PTHR45527:SF1">
    <property type="entry name" value="FATTY ACID SYNTHASE"/>
    <property type="match status" value="1"/>
</dbReference>
<dbReference type="InterPro" id="IPR045851">
    <property type="entry name" value="AMP-bd_C_sf"/>
</dbReference>
<proteinExistence type="predicted"/>
<dbReference type="Gene3D" id="3.40.50.12780">
    <property type="entry name" value="N-terminal domain of ligase-like"/>
    <property type="match status" value="1"/>
</dbReference>
<protein>
    <submittedName>
        <fullName evidence="3">Tyrocidine synthase I</fullName>
    </submittedName>
</protein>